<dbReference type="Proteomes" id="UP000012179">
    <property type="component" value="Chromosome"/>
</dbReference>
<proteinExistence type="predicted"/>
<organism evidence="1 2">
    <name type="scientific">Nitrosospira lacus</name>
    <dbReference type="NCBI Taxonomy" id="1288494"/>
    <lineage>
        <taxon>Bacteria</taxon>
        <taxon>Pseudomonadati</taxon>
        <taxon>Pseudomonadota</taxon>
        <taxon>Betaproteobacteria</taxon>
        <taxon>Nitrosomonadales</taxon>
        <taxon>Nitrosomonadaceae</taxon>
        <taxon>Nitrosospira</taxon>
    </lineage>
</organism>
<dbReference type="EMBL" id="CP021106">
    <property type="protein sequence ID" value="ARO87235.1"/>
    <property type="molecule type" value="Genomic_DNA"/>
</dbReference>
<dbReference type="eggNOG" id="COG3170">
    <property type="taxonomic scope" value="Bacteria"/>
</dbReference>
<name>A0A1W6SN60_9PROT</name>
<dbReference type="AlphaFoldDB" id="A0A1W6SN60"/>
<sequence>MPRKKMLALSGLFRPYGKKMADASWFLPIIAIVLFHPSIASAAIPDDSYIAGYAAGILKRDFKLDFSSLVVRNGVITVPVGDLTPEDRVQILQILSEIPGVTGVTALEGTDKQVMTANPQITQAADKGLASTNQEVIADSSTPGIRSTPEGSPETVFATGFLPTGHLFKPLLADPRWAHFSAAYRNYIGNNIDGNNNGAVSFGETIPFYRANLGKSTVQWETGLQAGVFSDFNLDARSSDLINTDFIASVYASARARQFSAFGRIFHQSSHLGDEFLLRTRLERINLSYEGADLKLSYELPYGVRVYGGGGGIFHKQPSTIKPWVIHYGIEFRSPWRIDFAAMRPILAIDMKNWEQNNWNIDVSARAGFQFDNFQAFGRKLQFLVEYFHGNSPTGQFYRERVEYLGIGAHYHF</sequence>
<reference evidence="1 2" key="1">
    <citation type="journal article" date="2015" name="Int. J. Syst. Evol. Microbiol.">
        <title>Nitrosospira lacus sp. nov., a psychrotolerant, ammonia-oxidizing bacterium from sandy lake sediment.</title>
        <authorList>
            <person name="Urakawa H."/>
            <person name="Garcia J.C."/>
            <person name="Nielsen J.L."/>
            <person name="Le V.Q."/>
            <person name="Kozlowski J.A."/>
            <person name="Stein L.Y."/>
            <person name="Lim C.K."/>
            <person name="Pommerening-Roser A."/>
            <person name="Martens-Habbena W."/>
            <person name="Stahl D.A."/>
            <person name="Klotz M.G."/>
        </authorList>
    </citation>
    <scope>NUCLEOTIDE SEQUENCE [LARGE SCALE GENOMIC DNA]</scope>
    <source>
        <strain evidence="1 2">APG3</strain>
    </source>
</reference>
<dbReference type="InterPro" id="IPR009599">
    <property type="entry name" value="DUF1207"/>
</dbReference>
<keyword evidence="2" id="KW-1185">Reference proteome</keyword>
<evidence type="ECO:0000313" key="2">
    <source>
        <dbReference type="Proteomes" id="UP000012179"/>
    </source>
</evidence>
<dbReference type="KEGG" id="nlc:EBAPG3_005325"/>
<dbReference type="Pfam" id="PF06727">
    <property type="entry name" value="DUF1207"/>
    <property type="match status" value="1"/>
</dbReference>
<evidence type="ECO:0000313" key="1">
    <source>
        <dbReference type="EMBL" id="ARO87235.1"/>
    </source>
</evidence>
<protein>
    <recommendedName>
        <fullName evidence="3">DUF1207 domain-containing protein</fullName>
    </recommendedName>
</protein>
<evidence type="ECO:0008006" key="3">
    <source>
        <dbReference type="Google" id="ProtNLM"/>
    </source>
</evidence>
<dbReference type="RefSeq" id="WP_004177309.1">
    <property type="nucleotide sequence ID" value="NZ_CP021106.3"/>
</dbReference>
<gene>
    <name evidence="1" type="ORF">EBAPG3_005325</name>
</gene>
<accession>A0A1W6SN60</accession>